<dbReference type="EMBL" id="LR797026">
    <property type="protein sequence ID" value="CAB4182485.1"/>
    <property type="molecule type" value="Genomic_DNA"/>
</dbReference>
<dbReference type="EMBL" id="LR797394">
    <property type="protein sequence ID" value="CAB4212580.1"/>
    <property type="molecule type" value="Genomic_DNA"/>
</dbReference>
<evidence type="ECO:0000256" key="1">
    <source>
        <dbReference type="SAM" id="Coils"/>
    </source>
</evidence>
<gene>
    <name evidence="2" type="ORF">UFOVP1085_5</name>
    <name evidence="3" type="ORF">UFOVP1439_25</name>
</gene>
<feature type="coiled-coil region" evidence="1">
    <location>
        <begin position="143"/>
        <end position="170"/>
    </location>
</feature>
<sequence>MRQVTTTLYKYEELTEEAKAAAIDNYKNKCSDAIYEDIEWSIQNDDLWLEKLADYGLTYSGWDHMYHDDRGNAGFGGLDIEDTKKLANSLGLDKRSKTYKLIANQNIRFSFNTGRDLNNIQDVEYEEYDLTTEEFEALTDEVRTKLDQAAETVKSIIEDLEAELAKYCQAEEEYGFSDEAIIERFDMSEFEFEEDGTIA</sequence>
<protein>
    <submittedName>
        <fullName evidence="3">Uncharacterized protein</fullName>
    </submittedName>
</protein>
<keyword evidence="1" id="KW-0175">Coiled coil</keyword>
<accession>A0A6J5SF87</accession>
<reference evidence="3" key="1">
    <citation type="submission" date="2020-05" db="EMBL/GenBank/DDBJ databases">
        <authorList>
            <person name="Chiriac C."/>
            <person name="Salcher M."/>
            <person name="Ghai R."/>
            <person name="Kavagutti S V."/>
        </authorList>
    </citation>
    <scope>NUCLEOTIDE SEQUENCE</scope>
</reference>
<name>A0A6J5SF87_9CAUD</name>
<evidence type="ECO:0000313" key="2">
    <source>
        <dbReference type="EMBL" id="CAB4182485.1"/>
    </source>
</evidence>
<evidence type="ECO:0000313" key="3">
    <source>
        <dbReference type="EMBL" id="CAB4212580.1"/>
    </source>
</evidence>
<proteinExistence type="predicted"/>
<organism evidence="3">
    <name type="scientific">uncultured Caudovirales phage</name>
    <dbReference type="NCBI Taxonomy" id="2100421"/>
    <lineage>
        <taxon>Viruses</taxon>
        <taxon>Duplodnaviria</taxon>
        <taxon>Heunggongvirae</taxon>
        <taxon>Uroviricota</taxon>
        <taxon>Caudoviricetes</taxon>
        <taxon>Peduoviridae</taxon>
        <taxon>Maltschvirus</taxon>
        <taxon>Maltschvirus maltsch</taxon>
    </lineage>
</organism>